<dbReference type="InterPro" id="IPR001279">
    <property type="entry name" value="Metallo-B-lactamas"/>
</dbReference>
<organism evidence="3 4">
    <name type="scientific">Solilutibacter tolerans</name>
    <dbReference type="NCBI Taxonomy" id="1604334"/>
    <lineage>
        <taxon>Bacteria</taxon>
        <taxon>Pseudomonadati</taxon>
        <taxon>Pseudomonadota</taxon>
        <taxon>Gammaproteobacteria</taxon>
        <taxon>Lysobacterales</taxon>
        <taxon>Lysobacteraceae</taxon>
        <taxon>Solilutibacter</taxon>
    </lineage>
</organism>
<dbReference type="Proteomes" id="UP000241788">
    <property type="component" value="Unassembled WGS sequence"/>
</dbReference>
<gene>
    <name evidence="3" type="ORF">SAMN05421546_1989</name>
</gene>
<dbReference type="AlphaFoldDB" id="A0A1N6W8H7"/>
<dbReference type="InterPro" id="IPR050855">
    <property type="entry name" value="NDM-1-like"/>
</dbReference>
<protein>
    <submittedName>
        <fullName evidence="3">Metallo-beta-lactamase class B</fullName>
    </submittedName>
</protein>
<dbReference type="Gene3D" id="3.60.15.10">
    <property type="entry name" value="Ribonuclease Z/Hydroxyacylglutathione hydrolase-like"/>
    <property type="match status" value="1"/>
</dbReference>
<keyword evidence="1" id="KW-0732">Signal</keyword>
<accession>A0A1N6W8H7</accession>
<dbReference type="NCBIfam" id="NF012229">
    <property type="entry name" value="bla_class_B_core"/>
    <property type="match status" value="1"/>
</dbReference>
<dbReference type="PANTHER" id="PTHR42951">
    <property type="entry name" value="METALLO-BETA-LACTAMASE DOMAIN-CONTAINING"/>
    <property type="match status" value="1"/>
</dbReference>
<dbReference type="EMBL" id="FTLW01000004">
    <property type="protein sequence ID" value="SIQ86256.1"/>
    <property type="molecule type" value="Genomic_DNA"/>
</dbReference>
<dbReference type="SUPFAM" id="SSF56281">
    <property type="entry name" value="Metallo-hydrolase/oxidoreductase"/>
    <property type="match status" value="1"/>
</dbReference>
<feature type="signal peptide" evidence="1">
    <location>
        <begin position="1"/>
        <end position="23"/>
    </location>
</feature>
<reference evidence="4" key="1">
    <citation type="submission" date="2017-01" db="EMBL/GenBank/DDBJ databases">
        <authorList>
            <person name="Varghese N."/>
            <person name="Submissions S."/>
        </authorList>
    </citation>
    <scope>NUCLEOTIDE SEQUENCE [LARGE SCALE GENOMIC DNA]</scope>
    <source>
        <strain evidence="4">UM1</strain>
    </source>
</reference>
<sequence length="306" mass="32411">MIRALAASGLLLACALAFSACHATPVAQSPAPPVSTQLPVPTPCAEDAGWSDPTTPRHVFGNTWFVGTCSIGAFLVTSPQGHVLIDAATAEAAPHIAANIRASGFKVEDIKTILVTHEHNDHVGGVSELQRLSGAKVLARSAAADALKAGIADRRDPQFDIAERFPVVANVHTQVDGEAVVLGPLRIDHLPNTGHTAGGSGWAWTSCEGETCLRIVYPDSVTAISDKTYRYVDHPAHVAAFLETLARIKAERCDILLTTHVQASNLLARLDGKQALVDTDACKAYADRGLQVLEKRLMDEKNGVAP</sequence>
<dbReference type="SMART" id="SM00849">
    <property type="entry name" value="Lactamase_B"/>
    <property type="match status" value="1"/>
</dbReference>
<feature type="chain" id="PRO_5013178974" evidence="1">
    <location>
        <begin position="24"/>
        <end position="306"/>
    </location>
</feature>
<dbReference type="InterPro" id="IPR036866">
    <property type="entry name" value="RibonucZ/Hydroxyglut_hydro"/>
</dbReference>
<dbReference type="PROSITE" id="PS51257">
    <property type="entry name" value="PROKAR_LIPOPROTEIN"/>
    <property type="match status" value="1"/>
</dbReference>
<dbReference type="NCBIfam" id="NF033105">
    <property type="entry name" value="bla_subclass_B3"/>
    <property type="match status" value="1"/>
</dbReference>
<evidence type="ECO:0000313" key="4">
    <source>
        <dbReference type="Proteomes" id="UP000241788"/>
    </source>
</evidence>
<dbReference type="Pfam" id="PF00753">
    <property type="entry name" value="Lactamase_B"/>
    <property type="match status" value="1"/>
</dbReference>
<evidence type="ECO:0000259" key="2">
    <source>
        <dbReference type="SMART" id="SM00849"/>
    </source>
</evidence>
<feature type="domain" description="Metallo-beta-lactamase" evidence="2">
    <location>
        <begin position="70"/>
        <end position="260"/>
    </location>
</feature>
<evidence type="ECO:0000313" key="3">
    <source>
        <dbReference type="EMBL" id="SIQ86256.1"/>
    </source>
</evidence>
<name>A0A1N6W8H7_9GAMM</name>
<dbReference type="PANTHER" id="PTHR42951:SF17">
    <property type="entry name" value="METALLO-BETA-LACTAMASE DOMAIN-CONTAINING PROTEIN"/>
    <property type="match status" value="1"/>
</dbReference>
<dbReference type="STRING" id="1604334.SAMN05421546_1989"/>
<keyword evidence="4" id="KW-1185">Reference proteome</keyword>
<evidence type="ECO:0000256" key="1">
    <source>
        <dbReference type="SAM" id="SignalP"/>
    </source>
</evidence>
<proteinExistence type="predicted"/>